<dbReference type="AlphaFoldDB" id="A0A1Y4QVW5"/>
<dbReference type="InterPro" id="IPR003717">
    <property type="entry name" value="RecO"/>
</dbReference>
<evidence type="ECO:0000256" key="3">
    <source>
        <dbReference type="ARBA" id="ARBA00022763"/>
    </source>
</evidence>
<evidence type="ECO:0000256" key="7">
    <source>
        <dbReference type="HAMAP-Rule" id="MF_00201"/>
    </source>
</evidence>
<sequence length="265" mass="31026">MALAESKGLILFTKNHRENDMLVKIFTESAGKQMFYAKGIQRKNQPLKAAVQPFTQAVYIGTFNSENLSFLNSAKDIQPFLNIQQDIFLAGYATYLLNLADAAIEDRVYDPNLYHFLAQSLLFIDQGYDAEIITNIFEIQILQRFGVLFDWQHCAICGESHGKYVYSSKYHGLLCEKHQYLDARHYPTDYKMMQLVRIFSQIRYEQINQLDLKPETKQRLRQFIDFLYDEYVGIHLKSKKFIDQMKNWQDILIKPETNSATESNE</sequence>
<dbReference type="GO" id="GO:0043590">
    <property type="term" value="C:bacterial nucleoid"/>
    <property type="evidence" value="ECO:0007669"/>
    <property type="project" value="TreeGrafter"/>
</dbReference>
<comment type="similarity">
    <text evidence="1 7">Belongs to the RecO family.</text>
</comment>
<feature type="domain" description="DNA replication/recombination mediator RecO N-terminal" evidence="8">
    <location>
        <begin position="1"/>
        <end position="80"/>
    </location>
</feature>
<keyword evidence="5 7" id="KW-0234">DNA repair</keyword>
<accession>A0A1Y4QVW5</accession>
<protein>
    <recommendedName>
        <fullName evidence="2 7">DNA repair protein RecO</fullName>
    </recommendedName>
    <alternativeName>
        <fullName evidence="6 7">Recombination protein O</fullName>
    </alternativeName>
</protein>
<dbReference type="Gene3D" id="1.20.1440.120">
    <property type="entry name" value="Recombination protein O, C-terminal domain"/>
    <property type="match status" value="1"/>
</dbReference>
<dbReference type="SUPFAM" id="SSF50249">
    <property type="entry name" value="Nucleic acid-binding proteins"/>
    <property type="match status" value="1"/>
</dbReference>
<evidence type="ECO:0000259" key="8">
    <source>
        <dbReference type="Pfam" id="PF11967"/>
    </source>
</evidence>
<dbReference type="Proteomes" id="UP000196074">
    <property type="component" value="Unassembled WGS sequence"/>
</dbReference>
<evidence type="ECO:0000256" key="4">
    <source>
        <dbReference type="ARBA" id="ARBA00023172"/>
    </source>
</evidence>
<dbReference type="SUPFAM" id="SSF57863">
    <property type="entry name" value="ArfGap/RecO-like zinc finger"/>
    <property type="match status" value="1"/>
</dbReference>
<keyword evidence="3 7" id="KW-0227">DNA damage</keyword>
<dbReference type="InterPro" id="IPR042242">
    <property type="entry name" value="RecO_C"/>
</dbReference>
<evidence type="ECO:0000313" key="10">
    <source>
        <dbReference type="Proteomes" id="UP000196074"/>
    </source>
</evidence>
<evidence type="ECO:0000256" key="6">
    <source>
        <dbReference type="ARBA" id="ARBA00033409"/>
    </source>
</evidence>
<dbReference type="InterPro" id="IPR037278">
    <property type="entry name" value="ARFGAP/RecO"/>
</dbReference>
<organism evidence="9 10">
    <name type="scientific">Enterococcus cecorum</name>
    <dbReference type="NCBI Taxonomy" id="44008"/>
    <lineage>
        <taxon>Bacteria</taxon>
        <taxon>Bacillati</taxon>
        <taxon>Bacillota</taxon>
        <taxon>Bacilli</taxon>
        <taxon>Lactobacillales</taxon>
        <taxon>Enterococcaceae</taxon>
        <taxon>Enterococcus</taxon>
    </lineage>
</organism>
<dbReference type="GO" id="GO:0006302">
    <property type="term" value="P:double-strand break repair"/>
    <property type="evidence" value="ECO:0007669"/>
    <property type="project" value="TreeGrafter"/>
</dbReference>
<evidence type="ECO:0000256" key="2">
    <source>
        <dbReference type="ARBA" id="ARBA00021310"/>
    </source>
</evidence>
<comment type="function">
    <text evidence="7">Involved in DNA repair and RecF pathway recombination.</text>
</comment>
<evidence type="ECO:0000256" key="1">
    <source>
        <dbReference type="ARBA" id="ARBA00007452"/>
    </source>
</evidence>
<dbReference type="PANTHER" id="PTHR33991:SF1">
    <property type="entry name" value="DNA REPAIR PROTEIN RECO"/>
    <property type="match status" value="1"/>
</dbReference>
<dbReference type="GO" id="GO:0006310">
    <property type="term" value="P:DNA recombination"/>
    <property type="evidence" value="ECO:0007669"/>
    <property type="project" value="UniProtKB-UniRule"/>
</dbReference>
<dbReference type="PANTHER" id="PTHR33991">
    <property type="entry name" value="DNA REPAIR PROTEIN RECO"/>
    <property type="match status" value="1"/>
</dbReference>
<dbReference type="InterPro" id="IPR012340">
    <property type="entry name" value="NA-bd_OB-fold"/>
</dbReference>
<dbReference type="Gene3D" id="2.40.50.140">
    <property type="entry name" value="Nucleic acid-binding proteins"/>
    <property type="match status" value="1"/>
</dbReference>
<dbReference type="InterPro" id="IPR022572">
    <property type="entry name" value="DNA_rep/recomb_RecO_N"/>
</dbReference>
<dbReference type="Pfam" id="PF11967">
    <property type="entry name" value="RecO_N"/>
    <property type="match status" value="1"/>
</dbReference>
<name>A0A1Y4QVW5_9ENTE</name>
<comment type="caution">
    <text evidence="9">The sequence shown here is derived from an EMBL/GenBank/DDBJ whole genome shotgun (WGS) entry which is preliminary data.</text>
</comment>
<dbReference type="HAMAP" id="MF_00201">
    <property type="entry name" value="RecO"/>
    <property type="match status" value="1"/>
</dbReference>
<dbReference type="NCBIfam" id="TIGR00613">
    <property type="entry name" value="reco"/>
    <property type="match status" value="1"/>
</dbReference>
<evidence type="ECO:0000256" key="5">
    <source>
        <dbReference type="ARBA" id="ARBA00023204"/>
    </source>
</evidence>
<reference evidence="10" key="1">
    <citation type="submission" date="2017-04" db="EMBL/GenBank/DDBJ databases">
        <title>Function of individual gut microbiota members based on whole genome sequencing of pure cultures obtained from chicken caecum.</title>
        <authorList>
            <person name="Medvecky M."/>
            <person name="Cejkova D."/>
            <person name="Polansky O."/>
            <person name="Karasova D."/>
            <person name="Kubasova T."/>
            <person name="Cizek A."/>
            <person name="Rychlik I."/>
        </authorList>
    </citation>
    <scope>NUCLEOTIDE SEQUENCE [LARGE SCALE GENOMIC DNA]</scope>
    <source>
        <strain evidence="10">An144</strain>
    </source>
</reference>
<dbReference type="Pfam" id="PF02565">
    <property type="entry name" value="RecO_C"/>
    <property type="match status" value="1"/>
</dbReference>
<gene>
    <name evidence="7" type="primary">recO</name>
    <name evidence="9" type="ORF">B5E88_10055</name>
</gene>
<proteinExistence type="inferred from homology"/>
<dbReference type="EMBL" id="NFLC01000023">
    <property type="protein sequence ID" value="OUQ09455.1"/>
    <property type="molecule type" value="Genomic_DNA"/>
</dbReference>
<evidence type="ECO:0000313" key="9">
    <source>
        <dbReference type="EMBL" id="OUQ09455.1"/>
    </source>
</evidence>
<keyword evidence="4 7" id="KW-0233">DNA recombination</keyword>
<dbReference type="RefSeq" id="WP_087215815.1">
    <property type="nucleotide sequence ID" value="NZ_NFLC01000023.1"/>
</dbReference>